<evidence type="ECO:0000313" key="4">
    <source>
        <dbReference type="Proteomes" id="UP001491310"/>
    </source>
</evidence>
<protein>
    <recommendedName>
        <fullName evidence="2">CHRD domain-containing protein</fullName>
    </recommendedName>
</protein>
<feature type="signal peptide" evidence="1">
    <location>
        <begin position="1"/>
        <end position="28"/>
    </location>
</feature>
<dbReference type="SMART" id="SM00754">
    <property type="entry name" value="CHRD"/>
    <property type="match status" value="1"/>
</dbReference>
<feature type="chain" id="PRO_5046342238" description="CHRD domain-containing protein" evidence="1">
    <location>
        <begin position="29"/>
        <end position="188"/>
    </location>
</feature>
<evidence type="ECO:0000313" key="3">
    <source>
        <dbReference type="EMBL" id="KAK9906491.1"/>
    </source>
</evidence>
<evidence type="ECO:0000256" key="1">
    <source>
        <dbReference type="SAM" id="SignalP"/>
    </source>
</evidence>
<dbReference type="Proteomes" id="UP001491310">
    <property type="component" value="Unassembled WGS sequence"/>
</dbReference>
<proteinExistence type="predicted"/>
<keyword evidence="4" id="KW-1185">Reference proteome</keyword>
<organism evidence="3 4">
    <name type="scientific">Coccomyxa subellipsoidea</name>
    <dbReference type="NCBI Taxonomy" id="248742"/>
    <lineage>
        <taxon>Eukaryota</taxon>
        <taxon>Viridiplantae</taxon>
        <taxon>Chlorophyta</taxon>
        <taxon>core chlorophytes</taxon>
        <taxon>Trebouxiophyceae</taxon>
        <taxon>Trebouxiophyceae incertae sedis</taxon>
        <taxon>Coccomyxaceae</taxon>
        <taxon>Coccomyxa</taxon>
    </lineage>
</organism>
<sequence length="188" mass="20916">MSRSVQRGIRPSVLLLPLLLLVLWQASAKKSKGNENATPSIYVANLRGDQVVPPVNTTAHGEAEFAVHHHKKTKDDKKDYVTYNITLFQVNHLKEVDLRQAQQGQPGDKIAILWGPADNGLNQEVNGVLKVGNLTKSDFDKGPMNKEDMDQLMQRFNDNDVYVLVTTTDHPDGLLRGQVHKANETTSP</sequence>
<accession>A0ABR2YJ66</accession>
<gene>
    <name evidence="3" type="ORF">WJX75_002793</name>
</gene>
<reference evidence="3 4" key="1">
    <citation type="journal article" date="2024" name="Nat. Commun.">
        <title>Phylogenomics reveals the evolutionary origins of lichenization in chlorophyte algae.</title>
        <authorList>
            <person name="Puginier C."/>
            <person name="Libourel C."/>
            <person name="Otte J."/>
            <person name="Skaloud P."/>
            <person name="Haon M."/>
            <person name="Grisel S."/>
            <person name="Petersen M."/>
            <person name="Berrin J.G."/>
            <person name="Delaux P.M."/>
            <person name="Dal Grande F."/>
            <person name="Keller J."/>
        </authorList>
    </citation>
    <scope>NUCLEOTIDE SEQUENCE [LARGE SCALE GENOMIC DNA]</scope>
    <source>
        <strain evidence="3 4">SAG 216-7</strain>
    </source>
</reference>
<dbReference type="EMBL" id="JALJOT010000010">
    <property type="protein sequence ID" value="KAK9906491.1"/>
    <property type="molecule type" value="Genomic_DNA"/>
</dbReference>
<dbReference type="Pfam" id="PF07452">
    <property type="entry name" value="CHRD"/>
    <property type="match status" value="1"/>
</dbReference>
<evidence type="ECO:0000259" key="2">
    <source>
        <dbReference type="SMART" id="SM00754"/>
    </source>
</evidence>
<feature type="domain" description="CHRD" evidence="2">
    <location>
        <begin position="40"/>
        <end position="181"/>
    </location>
</feature>
<dbReference type="InterPro" id="IPR010895">
    <property type="entry name" value="CHRD"/>
</dbReference>
<name>A0ABR2YJ66_9CHLO</name>
<comment type="caution">
    <text evidence="3">The sequence shown here is derived from an EMBL/GenBank/DDBJ whole genome shotgun (WGS) entry which is preliminary data.</text>
</comment>
<keyword evidence="1" id="KW-0732">Signal</keyword>